<dbReference type="AlphaFoldDB" id="A0AAW1WZJ7"/>
<evidence type="ECO:0000313" key="2">
    <source>
        <dbReference type="EMBL" id="KAK9929141.1"/>
    </source>
</evidence>
<feature type="region of interest" description="Disordered" evidence="1">
    <location>
        <begin position="14"/>
        <end position="42"/>
    </location>
</feature>
<organism evidence="2 3">
    <name type="scientific">Rubus argutus</name>
    <name type="common">Southern blackberry</name>
    <dbReference type="NCBI Taxonomy" id="59490"/>
    <lineage>
        <taxon>Eukaryota</taxon>
        <taxon>Viridiplantae</taxon>
        <taxon>Streptophyta</taxon>
        <taxon>Embryophyta</taxon>
        <taxon>Tracheophyta</taxon>
        <taxon>Spermatophyta</taxon>
        <taxon>Magnoliopsida</taxon>
        <taxon>eudicotyledons</taxon>
        <taxon>Gunneridae</taxon>
        <taxon>Pentapetalae</taxon>
        <taxon>rosids</taxon>
        <taxon>fabids</taxon>
        <taxon>Rosales</taxon>
        <taxon>Rosaceae</taxon>
        <taxon>Rosoideae</taxon>
        <taxon>Rosoideae incertae sedis</taxon>
        <taxon>Rubus</taxon>
    </lineage>
</organism>
<name>A0AAW1WZJ7_RUBAR</name>
<evidence type="ECO:0000313" key="3">
    <source>
        <dbReference type="Proteomes" id="UP001457282"/>
    </source>
</evidence>
<sequence>MRRRRCLGKAELSKSWGDAGGENDVEMRRQSTVTPRGRRAVGGDDVCGDVKGRGLGSLDSVVGDGKGVSSWASYPILNSLYLNMPRYRRPAKNTNLSAVEKIVIEFDLVVALSEQSLELDGVVLM</sequence>
<dbReference type="EMBL" id="JBEDUW010000005">
    <property type="protein sequence ID" value="KAK9929141.1"/>
    <property type="molecule type" value="Genomic_DNA"/>
</dbReference>
<dbReference type="Proteomes" id="UP001457282">
    <property type="component" value="Unassembled WGS sequence"/>
</dbReference>
<protein>
    <submittedName>
        <fullName evidence="2">Uncharacterized protein</fullName>
    </submittedName>
</protein>
<accession>A0AAW1WZJ7</accession>
<keyword evidence="3" id="KW-1185">Reference proteome</keyword>
<gene>
    <name evidence="2" type="ORF">M0R45_026249</name>
</gene>
<comment type="caution">
    <text evidence="2">The sequence shown here is derived from an EMBL/GenBank/DDBJ whole genome shotgun (WGS) entry which is preliminary data.</text>
</comment>
<reference evidence="2 3" key="1">
    <citation type="journal article" date="2023" name="G3 (Bethesda)">
        <title>A chromosome-length genome assembly and annotation of blackberry (Rubus argutus, cv. 'Hillquist').</title>
        <authorList>
            <person name="Bruna T."/>
            <person name="Aryal R."/>
            <person name="Dudchenko O."/>
            <person name="Sargent D.J."/>
            <person name="Mead D."/>
            <person name="Buti M."/>
            <person name="Cavallini A."/>
            <person name="Hytonen T."/>
            <person name="Andres J."/>
            <person name="Pham M."/>
            <person name="Weisz D."/>
            <person name="Mascagni F."/>
            <person name="Usai G."/>
            <person name="Natali L."/>
            <person name="Bassil N."/>
            <person name="Fernandez G.E."/>
            <person name="Lomsadze A."/>
            <person name="Armour M."/>
            <person name="Olukolu B."/>
            <person name="Poorten T."/>
            <person name="Britton C."/>
            <person name="Davik J."/>
            <person name="Ashrafi H."/>
            <person name="Aiden E.L."/>
            <person name="Borodovsky M."/>
            <person name="Worthington M."/>
        </authorList>
    </citation>
    <scope>NUCLEOTIDE SEQUENCE [LARGE SCALE GENOMIC DNA]</scope>
    <source>
        <strain evidence="2">PI 553951</strain>
    </source>
</reference>
<evidence type="ECO:0000256" key="1">
    <source>
        <dbReference type="SAM" id="MobiDB-lite"/>
    </source>
</evidence>
<proteinExistence type="predicted"/>